<evidence type="ECO:0000256" key="1">
    <source>
        <dbReference type="SAM" id="Phobius"/>
    </source>
</evidence>
<protein>
    <submittedName>
        <fullName evidence="3">Xanthosine utilization system XapX-like protein</fullName>
    </submittedName>
</protein>
<evidence type="ECO:0000313" key="4">
    <source>
        <dbReference type="Proteomes" id="UP001257739"/>
    </source>
</evidence>
<dbReference type="EMBL" id="JAVDWH010000001">
    <property type="protein sequence ID" value="MDR7085229.1"/>
    <property type="molecule type" value="Genomic_DNA"/>
</dbReference>
<evidence type="ECO:0000256" key="2">
    <source>
        <dbReference type="SAM" id="SignalP"/>
    </source>
</evidence>
<feature type="chain" id="PRO_5045135023" evidence="2">
    <location>
        <begin position="22"/>
        <end position="125"/>
    </location>
</feature>
<comment type="caution">
    <text evidence="3">The sequence shown here is derived from an EMBL/GenBank/DDBJ whole genome shotgun (WGS) entry which is preliminary data.</text>
</comment>
<feature type="transmembrane region" description="Helical" evidence="1">
    <location>
        <begin position="37"/>
        <end position="55"/>
    </location>
</feature>
<dbReference type="Proteomes" id="UP001257739">
    <property type="component" value="Unassembled WGS sequence"/>
</dbReference>
<keyword evidence="1" id="KW-1133">Transmembrane helix</keyword>
<keyword evidence="4" id="KW-1185">Reference proteome</keyword>
<keyword evidence="2" id="KW-0732">Signal</keyword>
<feature type="transmembrane region" description="Helical" evidence="1">
    <location>
        <begin position="67"/>
        <end position="86"/>
    </location>
</feature>
<reference evidence="3 4" key="1">
    <citation type="submission" date="2023-07" db="EMBL/GenBank/DDBJ databases">
        <title>Sorghum-associated microbial communities from plants grown in Nebraska, USA.</title>
        <authorList>
            <person name="Schachtman D."/>
        </authorList>
    </citation>
    <scope>NUCLEOTIDE SEQUENCE [LARGE SCALE GENOMIC DNA]</scope>
    <source>
        <strain evidence="3 4">BE248</strain>
    </source>
</reference>
<evidence type="ECO:0000313" key="3">
    <source>
        <dbReference type="EMBL" id="MDR7085229.1"/>
    </source>
</evidence>
<feature type="signal peptide" evidence="2">
    <location>
        <begin position="1"/>
        <end position="21"/>
    </location>
</feature>
<proteinExistence type="predicted"/>
<feature type="transmembrane region" description="Helical" evidence="1">
    <location>
        <begin position="98"/>
        <end position="120"/>
    </location>
</feature>
<organism evidence="3 4">
    <name type="scientific">Aeromicrobium panaciterrae</name>
    <dbReference type="NCBI Taxonomy" id="363861"/>
    <lineage>
        <taxon>Bacteria</taxon>
        <taxon>Bacillati</taxon>
        <taxon>Actinomycetota</taxon>
        <taxon>Actinomycetes</taxon>
        <taxon>Propionibacteriales</taxon>
        <taxon>Nocardioidaceae</taxon>
        <taxon>Aeromicrobium</taxon>
    </lineage>
</organism>
<keyword evidence="1" id="KW-0472">Membrane</keyword>
<gene>
    <name evidence="3" type="ORF">J2X11_000068</name>
</gene>
<sequence length="125" mass="13090">MKTRWHLLSFLATFVVLALFAADVVADVDWSPGALPGLRVLVIAAAGLLAGVYYVHWESAKVRVPVTHAAAALGLLGGALLVASIFSSGPDVIFRDTIMAAAGMTAVTLAHFLGRISIFAQEDNS</sequence>
<accession>A0ABU1UJ70</accession>
<dbReference type="RefSeq" id="WP_309965150.1">
    <property type="nucleotide sequence ID" value="NZ_JAVDWH010000001.1"/>
</dbReference>
<keyword evidence="1" id="KW-0812">Transmembrane</keyword>
<name>A0ABU1UJ70_9ACTN</name>